<organism evidence="8 9">
    <name type="scientific">Kuraishia capsulata CBS 1993</name>
    <dbReference type="NCBI Taxonomy" id="1382522"/>
    <lineage>
        <taxon>Eukaryota</taxon>
        <taxon>Fungi</taxon>
        <taxon>Dikarya</taxon>
        <taxon>Ascomycota</taxon>
        <taxon>Saccharomycotina</taxon>
        <taxon>Pichiomycetes</taxon>
        <taxon>Pichiales</taxon>
        <taxon>Pichiaceae</taxon>
        <taxon>Kuraishia</taxon>
    </lineage>
</organism>
<evidence type="ECO:0000256" key="3">
    <source>
        <dbReference type="ARBA" id="ARBA00022448"/>
    </source>
</evidence>
<name>W6MXG8_9ASCO</name>
<dbReference type="STRING" id="1382522.W6MXG8"/>
<feature type="transmembrane region" description="Helical" evidence="7">
    <location>
        <begin position="219"/>
        <end position="237"/>
    </location>
</feature>
<feature type="transmembrane region" description="Helical" evidence="7">
    <location>
        <begin position="126"/>
        <end position="144"/>
    </location>
</feature>
<dbReference type="Proteomes" id="UP000019384">
    <property type="component" value="Unassembled WGS sequence"/>
</dbReference>
<dbReference type="GeneID" id="34522243"/>
<keyword evidence="5 7" id="KW-1133">Transmembrane helix</keyword>
<dbReference type="PANTHER" id="PTHR20772:SF2">
    <property type="entry name" value="PROTEIN FMP42"/>
    <property type="match status" value="1"/>
</dbReference>
<keyword evidence="6 7" id="KW-0472">Membrane</keyword>
<reference evidence="8" key="2">
    <citation type="submission" date="2014-02" db="EMBL/GenBank/DDBJ databases">
        <title>Complete DNA sequence of /Kuraishia capsulata/ illustrates novel genomic features among budding yeasts (/Saccharomycotina/).</title>
        <authorList>
            <person name="Morales L."/>
            <person name="Noel B."/>
            <person name="Porcel B."/>
            <person name="Marcet-Houben M."/>
            <person name="Hullo M-F."/>
            <person name="Sacerdot C."/>
            <person name="Tekaia F."/>
            <person name="Leh-Louis V."/>
            <person name="Despons L."/>
            <person name="Khanna V."/>
            <person name="Aury J-M."/>
            <person name="Barbe V."/>
            <person name="Couloux A."/>
            <person name="Labadie K."/>
            <person name="Pelletier E."/>
            <person name="Souciet J-L."/>
            <person name="Boekhout T."/>
            <person name="Gabaldon T."/>
            <person name="Wincker P."/>
            <person name="Dujon B."/>
        </authorList>
    </citation>
    <scope>NUCLEOTIDE SEQUENCE</scope>
    <source>
        <strain evidence="8">CBS 1993</strain>
    </source>
</reference>
<dbReference type="EMBL" id="HG793130">
    <property type="protein sequence ID" value="CDK28865.1"/>
    <property type="molecule type" value="Genomic_DNA"/>
</dbReference>
<feature type="transmembrane region" description="Helical" evidence="7">
    <location>
        <begin position="353"/>
        <end position="374"/>
    </location>
</feature>
<gene>
    <name evidence="8" type="ORF">KUCA_T00004850001</name>
</gene>
<keyword evidence="4 7" id="KW-0812">Transmembrane</keyword>
<protein>
    <recommendedName>
        <fullName evidence="10">Protein FMP42</fullName>
    </recommendedName>
</protein>
<comment type="similarity">
    <text evidence="2">Belongs to the SLC43A transporter (TC 2.A.1.44) family.</text>
</comment>
<evidence type="ECO:0000256" key="5">
    <source>
        <dbReference type="ARBA" id="ARBA00022989"/>
    </source>
</evidence>
<feature type="transmembrane region" description="Helical" evidence="7">
    <location>
        <begin position="313"/>
        <end position="333"/>
    </location>
</feature>
<comment type="subcellular location">
    <subcellularLocation>
        <location evidence="1">Membrane</location>
        <topology evidence="1">Multi-pass membrane protein</topology>
    </subcellularLocation>
</comment>
<proteinExistence type="inferred from homology"/>
<evidence type="ECO:0000313" key="9">
    <source>
        <dbReference type="Proteomes" id="UP000019384"/>
    </source>
</evidence>
<feature type="transmembrane region" description="Helical" evidence="7">
    <location>
        <begin position="44"/>
        <end position="67"/>
    </location>
</feature>
<dbReference type="RefSeq" id="XP_022460855.1">
    <property type="nucleotide sequence ID" value="XM_022605977.1"/>
</dbReference>
<dbReference type="AlphaFoldDB" id="W6MXG8"/>
<dbReference type="GO" id="GO:0000329">
    <property type="term" value="C:fungal-type vacuole membrane"/>
    <property type="evidence" value="ECO:0007669"/>
    <property type="project" value="TreeGrafter"/>
</dbReference>
<feature type="transmembrane region" description="Helical" evidence="7">
    <location>
        <begin position="187"/>
        <end position="207"/>
    </location>
</feature>
<feature type="transmembrane region" description="Helical" evidence="7">
    <location>
        <begin position="469"/>
        <end position="491"/>
    </location>
</feature>
<evidence type="ECO:0008006" key="10">
    <source>
        <dbReference type="Google" id="ProtNLM"/>
    </source>
</evidence>
<keyword evidence="3" id="KW-0813">Transport</keyword>
<dbReference type="HOGENOM" id="CLU_014401_1_1_1"/>
<dbReference type="SUPFAM" id="SSF103473">
    <property type="entry name" value="MFS general substrate transporter"/>
    <property type="match status" value="1"/>
</dbReference>
<feature type="transmembrane region" description="Helical" evidence="7">
    <location>
        <begin position="99"/>
        <end position="119"/>
    </location>
</feature>
<dbReference type="PANTHER" id="PTHR20772">
    <property type="entry name" value="PROTEIN FMP42"/>
    <property type="match status" value="1"/>
</dbReference>
<evidence type="ECO:0000313" key="8">
    <source>
        <dbReference type="EMBL" id="CDK28865.1"/>
    </source>
</evidence>
<keyword evidence="9" id="KW-1185">Reference proteome</keyword>
<reference evidence="8" key="1">
    <citation type="submission" date="2013-12" db="EMBL/GenBank/DDBJ databases">
        <authorList>
            <person name="Genoscope - CEA"/>
        </authorList>
    </citation>
    <scope>NUCLEOTIDE SEQUENCE</scope>
    <source>
        <strain evidence="8">CBS 1993</strain>
    </source>
</reference>
<accession>W6MXG8</accession>
<feature type="transmembrane region" description="Helical" evidence="7">
    <location>
        <begin position="435"/>
        <end position="457"/>
    </location>
</feature>
<evidence type="ECO:0000256" key="2">
    <source>
        <dbReference type="ARBA" id="ARBA00006595"/>
    </source>
</evidence>
<dbReference type="OrthoDB" id="330047at2759"/>
<evidence type="ECO:0000256" key="6">
    <source>
        <dbReference type="ARBA" id="ARBA00023136"/>
    </source>
</evidence>
<evidence type="ECO:0000256" key="1">
    <source>
        <dbReference type="ARBA" id="ARBA00004141"/>
    </source>
</evidence>
<sequence length="504" mass="54896">MPDPDQFYGQETQETSPLLPVVSRQSSYRSVVIEQHSVSKSRKLVQIACSIAWCLVAAGPVFGFAALKPVLIAQGVYHERCAPDSGNGVCVEQDLKLNFLFTLAAVVTNAAALLVGNILDRYGPRVCGTIGSILIFGASLLLRAGSDISLFDGYLVGYSGLALGGPFVFISCFHLANSFPNNSGSVLALLTGAFDSSSALFLGYRMAFQKFPELTLKRFFTYYLVVPVFIFVCQMTVMPRYTYKTAAAEVVKPGESLDPDNAYLQARSDAQLRRNSMKSVTSEVEQIRNMDKSGGVYGVLHGASVKNQMLSSWFFLMALFTTIQMIRINYFVATVRSQEEFLFDAETAVTINRFFDLALPVGGILSIPFIGLLLDNFSTLTVVEILLSISMTIGVSGIVPFKPVAYLGIALLVLYRPFYYTAVSDICAKVFGFETFGTVYGAIICFSGLCNLLQTLLDGLTHTVFHMNPIPVNVLLVSLTGIFGGLMVWFVKSEGTKSSVSTAE</sequence>
<dbReference type="Gene3D" id="1.20.1250.20">
    <property type="entry name" value="MFS general substrate transporter like domains"/>
    <property type="match status" value="1"/>
</dbReference>
<feature type="transmembrane region" description="Helical" evidence="7">
    <location>
        <begin position="156"/>
        <end position="175"/>
    </location>
</feature>
<evidence type="ECO:0000256" key="7">
    <source>
        <dbReference type="SAM" id="Phobius"/>
    </source>
</evidence>
<dbReference type="InterPro" id="IPR036259">
    <property type="entry name" value="MFS_trans_sf"/>
</dbReference>
<dbReference type="InterPro" id="IPR052599">
    <property type="entry name" value="SLC43A_AATransporter"/>
</dbReference>
<evidence type="ECO:0000256" key="4">
    <source>
        <dbReference type="ARBA" id="ARBA00022692"/>
    </source>
</evidence>